<evidence type="ECO:0000259" key="3">
    <source>
        <dbReference type="Pfam" id="PF11495"/>
    </source>
</evidence>
<dbReference type="Gene3D" id="1.10.10.10">
    <property type="entry name" value="Winged helix-like DNA-binding domain superfamily/Winged helix DNA-binding domain"/>
    <property type="match status" value="1"/>
</dbReference>
<evidence type="ECO:0000256" key="1">
    <source>
        <dbReference type="ARBA" id="ARBA00007287"/>
    </source>
</evidence>
<dbReference type="Pfam" id="PF11495">
    <property type="entry name" value="Regulator_TrmB"/>
    <property type="match status" value="1"/>
</dbReference>
<feature type="domain" description="Transcription regulator TrmB N-terminal" evidence="2">
    <location>
        <begin position="15"/>
        <end position="81"/>
    </location>
</feature>
<dbReference type="Pfam" id="PF01978">
    <property type="entry name" value="TrmB"/>
    <property type="match status" value="1"/>
</dbReference>
<reference evidence="4" key="1">
    <citation type="submission" date="2020-11" db="EMBL/GenBank/DDBJ databases">
        <title>Carbohydrate-dependent, anaerobic sulfur respiration: A novel catabolism in halophilic archaea.</title>
        <authorList>
            <person name="Sorokin D.Y."/>
            <person name="Messina E."/>
            <person name="Smedile F."/>
            <person name="La Cono V."/>
            <person name="Hallsworth J.E."/>
            <person name="Yakimov M.M."/>
        </authorList>
    </citation>
    <scope>NUCLEOTIDE SEQUENCE</scope>
    <source>
        <strain evidence="4">HSR12-1</strain>
    </source>
</reference>
<protein>
    <submittedName>
        <fullName evidence="4">Sugar-specific transcriptional regulator TrmB</fullName>
    </submittedName>
</protein>
<dbReference type="SUPFAM" id="SSF56024">
    <property type="entry name" value="Phospholipase D/nuclease"/>
    <property type="match status" value="1"/>
</dbReference>
<dbReference type="InterPro" id="IPR036390">
    <property type="entry name" value="WH_DNA-bd_sf"/>
</dbReference>
<evidence type="ECO:0000313" key="5">
    <source>
        <dbReference type="Proteomes" id="UP000663525"/>
    </source>
</evidence>
<sequence>MFPMSGDPLRKHLIAFGLSPTEIDVYRAILRAGSATTGEIADAAGVSQGYVYEVVETLADRGFVAIDESTSPTTIRAREPEEAIDGLTGRIDELEAAIESEYAGGAGRAEFEVVHSRATVRRRARSAIETADREAFVVVPASEFEHLADVLADAVDRGVFVYCLLLGPDAAETADGLDAPGRYAHVLRVWEATPPVFVIADERTGVMGSYDVLSGRHGEEYALAFAQPEVASGFYGNLISNVWPMGETVFRSEPDPLPSRYDHLRTAVTNAALHREAGRELAADLLVERTDSGERERFEAVPIVDVRQSLVGDPTAEFPMENSLVFEVDGQRYAVGNGGGGIDPFLEPYAAREVRLRER</sequence>
<dbReference type="PANTHER" id="PTHR34293">
    <property type="entry name" value="HTH-TYPE TRANSCRIPTIONAL REGULATOR TRMBL2"/>
    <property type="match status" value="1"/>
</dbReference>
<dbReference type="InterPro" id="IPR051797">
    <property type="entry name" value="TrmB-like"/>
</dbReference>
<feature type="domain" description="Transcription regulator TrmB C-terminal" evidence="3">
    <location>
        <begin position="111"/>
        <end position="358"/>
    </location>
</feature>
<dbReference type="PANTHER" id="PTHR34293:SF1">
    <property type="entry name" value="HTH-TYPE TRANSCRIPTIONAL REGULATOR TRMBL2"/>
    <property type="match status" value="1"/>
</dbReference>
<comment type="similarity">
    <text evidence="1">Belongs to the transcriptional regulator TrmB family.</text>
</comment>
<name>A0A897MYM3_9EURY</name>
<dbReference type="SUPFAM" id="SSF159071">
    <property type="entry name" value="TrmB C-terminal domain-like"/>
    <property type="match status" value="1"/>
</dbReference>
<proteinExistence type="inferred from homology"/>
<organism evidence="4 5">
    <name type="scientific">Halapricum desulfuricans</name>
    <dbReference type="NCBI Taxonomy" id="2841257"/>
    <lineage>
        <taxon>Archaea</taxon>
        <taxon>Methanobacteriati</taxon>
        <taxon>Methanobacteriota</taxon>
        <taxon>Stenosarchaea group</taxon>
        <taxon>Halobacteria</taxon>
        <taxon>Halobacteriales</taxon>
        <taxon>Haloarculaceae</taxon>
        <taxon>Halapricum</taxon>
    </lineage>
</organism>
<accession>A0A897MYM3</accession>
<dbReference type="EMBL" id="CP064787">
    <property type="protein sequence ID" value="QSG07200.1"/>
    <property type="molecule type" value="Genomic_DNA"/>
</dbReference>
<evidence type="ECO:0000313" key="4">
    <source>
        <dbReference type="EMBL" id="QSG07200.1"/>
    </source>
</evidence>
<dbReference type="AlphaFoldDB" id="A0A897MYM3"/>
<dbReference type="InterPro" id="IPR021586">
    <property type="entry name" value="Tscrpt_reg_TrmB_C"/>
</dbReference>
<gene>
    <name evidence="4" type="ORF">HSR121_2882</name>
</gene>
<dbReference type="SUPFAM" id="SSF46785">
    <property type="entry name" value="Winged helix' DNA-binding domain"/>
    <property type="match status" value="1"/>
</dbReference>
<evidence type="ECO:0000259" key="2">
    <source>
        <dbReference type="Pfam" id="PF01978"/>
    </source>
</evidence>
<dbReference type="InterPro" id="IPR036388">
    <property type="entry name" value="WH-like_DNA-bd_sf"/>
</dbReference>
<dbReference type="Proteomes" id="UP000663525">
    <property type="component" value="Chromosome"/>
</dbReference>
<dbReference type="InterPro" id="IPR002831">
    <property type="entry name" value="Tscrpt_reg_TrmB_N"/>
</dbReference>